<feature type="domain" description="UspA" evidence="4">
    <location>
        <begin position="168"/>
        <end position="307"/>
    </location>
</feature>
<sequence>MAAEPGAPVVVGVDGSMSSYAAVDWGVCEAQRRTAPLRLVHVVGRSDGSATTGSAPLGSAPGRAAVRARRVAATDEITDRAEAYAHACVSDVAVTAEVLVGEPAGRLADESARAAVVAVGDHGLHGLRSLLAGSVPIRLTAAVRCPLVVVRPHVAPLADDLDPHHGVGRVVVGVDGSALGEAALDFAFEEAELRGVGLTAVHAWRFPVAAGTGDMLFAVYERVDLADGDQRLLTEVLAPFRERYPGVPVRPVSVQAVSPAAALIHESGGAELLVVGSSGRGGLAALLLGSVSHAAIHHAFCPVAVIHR</sequence>
<accession>A0A8J3PN60</accession>
<dbReference type="PANTHER" id="PTHR46268">
    <property type="entry name" value="STRESS RESPONSE PROTEIN NHAX"/>
    <property type="match status" value="1"/>
</dbReference>
<dbReference type="InterPro" id="IPR006016">
    <property type="entry name" value="UspA"/>
</dbReference>
<dbReference type="Proteomes" id="UP000653674">
    <property type="component" value="Unassembled WGS sequence"/>
</dbReference>
<dbReference type="PRINTS" id="PR01438">
    <property type="entry name" value="UNVRSLSTRESS"/>
</dbReference>
<dbReference type="GO" id="GO:0005524">
    <property type="term" value="F:ATP binding"/>
    <property type="evidence" value="ECO:0007669"/>
    <property type="project" value="UniProtKB-KW"/>
</dbReference>
<dbReference type="InterPro" id="IPR014729">
    <property type="entry name" value="Rossmann-like_a/b/a_fold"/>
</dbReference>
<evidence type="ECO:0000313" key="5">
    <source>
        <dbReference type="EMBL" id="GIG74568.1"/>
    </source>
</evidence>
<protein>
    <recommendedName>
        <fullName evidence="4">UspA domain-containing protein</fullName>
    </recommendedName>
</protein>
<dbReference type="RefSeq" id="WP_168078055.1">
    <property type="nucleotide sequence ID" value="NZ_BAAAQJ010000030.1"/>
</dbReference>
<evidence type="ECO:0000256" key="1">
    <source>
        <dbReference type="ARBA" id="ARBA00008791"/>
    </source>
</evidence>
<feature type="domain" description="UspA" evidence="4">
    <location>
        <begin position="9"/>
        <end position="151"/>
    </location>
</feature>
<reference evidence="5" key="1">
    <citation type="submission" date="2021-01" db="EMBL/GenBank/DDBJ databases">
        <title>Whole genome shotgun sequence of Planosporangium flavigriseum NBRC 105377.</title>
        <authorList>
            <person name="Komaki H."/>
            <person name="Tamura T."/>
        </authorList>
    </citation>
    <scope>NUCLEOTIDE SEQUENCE</scope>
    <source>
        <strain evidence="5">NBRC 105377</strain>
    </source>
</reference>
<comment type="similarity">
    <text evidence="1">Belongs to the universal stress protein A family.</text>
</comment>
<evidence type="ECO:0000259" key="4">
    <source>
        <dbReference type="Pfam" id="PF00582"/>
    </source>
</evidence>
<keyword evidence="2" id="KW-0547">Nucleotide-binding</keyword>
<evidence type="ECO:0000256" key="2">
    <source>
        <dbReference type="ARBA" id="ARBA00022741"/>
    </source>
</evidence>
<name>A0A8J3PN60_9ACTN</name>
<dbReference type="Pfam" id="PF00582">
    <property type="entry name" value="Usp"/>
    <property type="match status" value="2"/>
</dbReference>
<dbReference type="AlphaFoldDB" id="A0A8J3PN60"/>
<evidence type="ECO:0000313" key="6">
    <source>
        <dbReference type="Proteomes" id="UP000653674"/>
    </source>
</evidence>
<dbReference type="InterPro" id="IPR006015">
    <property type="entry name" value="Universal_stress_UspA"/>
</dbReference>
<keyword evidence="6" id="KW-1185">Reference proteome</keyword>
<keyword evidence="3" id="KW-0067">ATP-binding</keyword>
<dbReference type="PANTHER" id="PTHR46268:SF27">
    <property type="entry name" value="UNIVERSAL STRESS PROTEIN RV2623"/>
    <property type="match status" value="1"/>
</dbReference>
<dbReference type="SUPFAM" id="SSF52402">
    <property type="entry name" value="Adenine nucleotide alpha hydrolases-like"/>
    <property type="match status" value="2"/>
</dbReference>
<evidence type="ECO:0000256" key="3">
    <source>
        <dbReference type="ARBA" id="ARBA00022840"/>
    </source>
</evidence>
<dbReference type="Gene3D" id="3.40.50.620">
    <property type="entry name" value="HUPs"/>
    <property type="match status" value="2"/>
</dbReference>
<proteinExistence type="inferred from homology"/>
<dbReference type="EMBL" id="BONU01000019">
    <property type="protein sequence ID" value="GIG74568.1"/>
    <property type="molecule type" value="Genomic_DNA"/>
</dbReference>
<organism evidence="5 6">
    <name type="scientific">Planosporangium flavigriseum</name>
    <dbReference type="NCBI Taxonomy" id="373681"/>
    <lineage>
        <taxon>Bacteria</taxon>
        <taxon>Bacillati</taxon>
        <taxon>Actinomycetota</taxon>
        <taxon>Actinomycetes</taxon>
        <taxon>Micromonosporales</taxon>
        <taxon>Micromonosporaceae</taxon>
        <taxon>Planosporangium</taxon>
    </lineage>
</organism>
<gene>
    <name evidence="5" type="ORF">Pfl04_29720</name>
</gene>
<comment type="caution">
    <text evidence="5">The sequence shown here is derived from an EMBL/GenBank/DDBJ whole genome shotgun (WGS) entry which is preliminary data.</text>
</comment>